<evidence type="ECO:0000313" key="1">
    <source>
        <dbReference type="EMBL" id="SVC62670.1"/>
    </source>
</evidence>
<dbReference type="InterPro" id="IPR013783">
    <property type="entry name" value="Ig-like_fold"/>
</dbReference>
<proteinExistence type="predicted"/>
<protein>
    <recommendedName>
        <fullName evidence="2">PKD domain-containing protein</fullName>
    </recommendedName>
</protein>
<organism evidence="1">
    <name type="scientific">marine metagenome</name>
    <dbReference type="NCBI Taxonomy" id="408172"/>
    <lineage>
        <taxon>unclassified sequences</taxon>
        <taxon>metagenomes</taxon>
        <taxon>ecological metagenomes</taxon>
    </lineage>
</organism>
<accession>A0A382NPY2</accession>
<dbReference type="EMBL" id="UINC01101674">
    <property type="protein sequence ID" value="SVC62670.1"/>
    <property type="molecule type" value="Genomic_DNA"/>
</dbReference>
<name>A0A382NPY2_9ZZZZ</name>
<reference evidence="1" key="1">
    <citation type="submission" date="2018-05" db="EMBL/GenBank/DDBJ databases">
        <authorList>
            <person name="Lanie J.A."/>
            <person name="Ng W.-L."/>
            <person name="Kazmierczak K.M."/>
            <person name="Andrzejewski T.M."/>
            <person name="Davidsen T.M."/>
            <person name="Wayne K.J."/>
            <person name="Tettelin H."/>
            <person name="Glass J.I."/>
            <person name="Rusch D."/>
            <person name="Podicherti R."/>
            <person name="Tsui H.-C.T."/>
            <person name="Winkler M.E."/>
        </authorList>
    </citation>
    <scope>NUCLEOTIDE SEQUENCE</scope>
</reference>
<dbReference type="Gene3D" id="2.60.40.10">
    <property type="entry name" value="Immunoglobulins"/>
    <property type="match status" value="1"/>
</dbReference>
<dbReference type="AlphaFoldDB" id="A0A382NPY2"/>
<sequence>MVERTRPNTLARLIPWLAPLAVLSCILPPEEDLPTQMTLTVDEYTKATGEEFSFSYVAQGTALNRVVVQYGDGKSDADSTFFGIYQSSEMAGTMEHAYDAAGSYTVIGWVEDLAVGADTVQLVVDVN</sequence>
<gene>
    <name evidence="1" type="ORF">METZ01_LOCUS315524</name>
</gene>
<evidence type="ECO:0008006" key="2">
    <source>
        <dbReference type="Google" id="ProtNLM"/>
    </source>
</evidence>
<dbReference type="PROSITE" id="PS51257">
    <property type="entry name" value="PROKAR_LIPOPROTEIN"/>
    <property type="match status" value="1"/>
</dbReference>